<accession>A0A9W4N541</accession>
<evidence type="ECO:0000313" key="1">
    <source>
        <dbReference type="EMBL" id="CAG8256758.1"/>
    </source>
</evidence>
<keyword evidence="2" id="KW-1185">Reference proteome</keyword>
<dbReference type="AlphaFoldDB" id="A0A9W4N541"/>
<dbReference type="SUPFAM" id="SSF53167">
    <property type="entry name" value="Purine and uridine phosphorylases"/>
    <property type="match status" value="1"/>
</dbReference>
<organism evidence="1 2">
    <name type="scientific">Penicillium salamii</name>
    <dbReference type="NCBI Taxonomy" id="1612424"/>
    <lineage>
        <taxon>Eukaryota</taxon>
        <taxon>Fungi</taxon>
        <taxon>Dikarya</taxon>
        <taxon>Ascomycota</taxon>
        <taxon>Pezizomycotina</taxon>
        <taxon>Eurotiomycetes</taxon>
        <taxon>Eurotiomycetidae</taxon>
        <taxon>Eurotiales</taxon>
        <taxon>Aspergillaceae</taxon>
        <taxon>Penicillium</taxon>
    </lineage>
</organism>
<sequence length="122" mass="13454">MEAAGLMNDFPCLVIRGICDYADSHKNKEWQGYAAIAVAAYAKELVLVVPIDQVKTTPTARDTLADHVYRFNVPLDLTALPVIANFVGRQEEIDNLWQYLQPTDSPSRKVAILHGLSGIGKT</sequence>
<dbReference type="Gene3D" id="3.40.50.1580">
    <property type="entry name" value="Nucleoside phosphorylase domain"/>
    <property type="match status" value="1"/>
</dbReference>
<reference evidence="1" key="1">
    <citation type="submission" date="2021-07" db="EMBL/GenBank/DDBJ databases">
        <authorList>
            <person name="Branca A.L. A."/>
        </authorList>
    </citation>
    <scope>NUCLEOTIDE SEQUENCE</scope>
</reference>
<dbReference type="GO" id="GO:0003824">
    <property type="term" value="F:catalytic activity"/>
    <property type="evidence" value="ECO:0007669"/>
    <property type="project" value="InterPro"/>
</dbReference>
<gene>
    <name evidence="1" type="ORF">PSALAMII_LOCUS843</name>
</gene>
<dbReference type="InterPro" id="IPR053137">
    <property type="entry name" value="NLR-like"/>
</dbReference>
<dbReference type="GO" id="GO:0009116">
    <property type="term" value="P:nucleoside metabolic process"/>
    <property type="evidence" value="ECO:0007669"/>
    <property type="project" value="InterPro"/>
</dbReference>
<evidence type="ECO:0000313" key="2">
    <source>
        <dbReference type="Proteomes" id="UP001152649"/>
    </source>
</evidence>
<protein>
    <submittedName>
        <fullName evidence="1">Uncharacterized protein</fullName>
    </submittedName>
</protein>
<dbReference type="InterPro" id="IPR035994">
    <property type="entry name" value="Nucleoside_phosphorylase_sf"/>
</dbReference>
<proteinExistence type="predicted"/>
<dbReference type="EMBL" id="CAJVPG010000029">
    <property type="protein sequence ID" value="CAG8256758.1"/>
    <property type="molecule type" value="Genomic_DNA"/>
</dbReference>
<dbReference type="PANTHER" id="PTHR46082:SF11">
    <property type="entry name" value="AAA+ ATPASE DOMAIN-CONTAINING PROTEIN-RELATED"/>
    <property type="match status" value="1"/>
</dbReference>
<dbReference type="InterPro" id="IPR027417">
    <property type="entry name" value="P-loop_NTPase"/>
</dbReference>
<comment type="caution">
    <text evidence="1">The sequence shown here is derived from an EMBL/GenBank/DDBJ whole genome shotgun (WGS) entry which is preliminary data.</text>
</comment>
<dbReference type="Gene3D" id="3.40.50.300">
    <property type="entry name" value="P-loop containing nucleotide triphosphate hydrolases"/>
    <property type="match status" value="1"/>
</dbReference>
<dbReference type="PANTHER" id="PTHR46082">
    <property type="entry name" value="ATP/GTP-BINDING PROTEIN-RELATED"/>
    <property type="match status" value="1"/>
</dbReference>
<dbReference type="Proteomes" id="UP001152649">
    <property type="component" value="Unassembled WGS sequence"/>
</dbReference>
<name>A0A9W4N541_9EURO</name>
<dbReference type="OrthoDB" id="416786at2759"/>
<dbReference type="SUPFAM" id="SSF52540">
    <property type="entry name" value="P-loop containing nucleoside triphosphate hydrolases"/>
    <property type="match status" value="1"/>
</dbReference>